<proteinExistence type="predicted"/>
<gene>
    <name evidence="1" type="ORF">BU24DRAFT_425332</name>
</gene>
<dbReference type="RefSeq" id="XP_033381038.1">
    <property type="nucleotide sequence ID" value="XM_033528718.1"/>
</dbReference>
<dbReference type="EMBL" id="ML978072">
    <property type="protein sequence ID" value="KAF2012699.1"/>
    <property type="molecule type" value="Genomic_DNA"/>
</dbReference>
<dbReference type="GeneID" id="54286115"/>
<dbReference type="Proteomes" id="UP000799778">
    <property type="component" value="Unassembled WGS sequence"/>
</dbReference>
<protein>
    <submittedName>
        <fullName evidence="1">Uncharacterized protein</fullName>
    </submittedName>
</protein>
<keyword evidence="2" id="KW-1185">Reference proteome</keyword>
<accession>A0A6A5XIK3</accession>
<organism evidence="1 2">
    <name type="scientific">Aaosphaeria arxii CBS 175.79</name>
    <dbReference type="NCBI Taxonomy" id="1450172"/>
    <lineage>
        <taxon>Eukaryota</taxon>
        <taxon>Fungi</taxon>
        <taxon>Dikarya</taxon>
        <taxon>Ascomycota</taxon>
        <taxon>Pezizomycotina</taxon>
        <taxon>Dothideomycetes</taxon>
        <taxon>Pleosporomycetidae</taxon>
        <taxon>Pleosporales</taxon>
        <taxon>Pleosporales incertae sedis</taxon>
        <taxon>Aaosphaeria</taxon>
    </lineage>
</organism>
<sequence>MSKPKPTYFLTPPRPYPPEGPIRLGAIIQSHNVPDEPLFTPGIPKISDVTSFNERNWTGSHVSKSSTRFGIWTSFLEMILSVGVDVGIQVDRNLRQHWQAQNMCTMSFVPSRSFIEESVASEEVMSYVVNNRFTSKIYMITGVMIASCSTAFRESLEESGVYIHAGVDASAWTGIPVSAGPEAEIKRREFVRESSIRDEDYVFAFRIREIKISRKGTVKSDKPFDKGAKFGYGDEKVDVGTGETIEVDNDLLDEDGENFGLAAQECITETDDGDEEECVCVMPELDGF</sequence>
<dbReference type="OrthoDB" id="4500473at2759"/>
<evidence type="ECO:0000313" key="1">
    <source>
        <dbReference type="EMBL" id="KAF2012699.1"/>
    </source>
</evidence>
<dbReference type="AlphaFoldDB" id="A0A6A5XIK3"/>
<reference evidence="1" key="1">
    <citation type="journal article" date="2020" name="Stud. Mycol.">
        <title>101 Dothideomycetes genomes: a test case for predicting lifestyles and emergence of pathogens.</title>
        <authorList>
            <person name="Haridas S."/>
            <person name="Albert R."/>
            <person name="Binder M."/>
            <person name="Bloem J."/>
            <person name="Labutti K."/>
            <person name="Salamov A."/>
            <person name="Andreopoulos B."/>
            <person name="Baker S."/>
            <person name="Barry K."/>
            <person name="Bills G."/>
            <person name="Bluhm B."/>
            <person name="Cannon C."/>
            <person name="Castanera R."/>
            <person name="Culley D."/>
            <person name="Daum C."/>
            <person name="Ezra D."/>
            <person name="Gonzalez J."/>
            <person name="Henrissat B."/>
            <person name="Kuo A."/>
            <person name="Liang C."/>
            <person name="Lipzen A."/>
            <person name="Lutzoni F."/>
            <person name="Magnuson J."/>
            <person name="Mondo S."/>
            <person name="Nolan M."/>
            <person name="Ohm R."/>
            <person name="Pangilinan J."/>
            <person name="Park H.-J."/>
            <person name="Ramirez L."/>
            <person name="Alfaro M."/>
            <person name="Sun H."/>
            <person name="Tritt A."/>
            <person name="Yoshinaga Y."/>
            <person name="Zwiers L.-H."/>
            <person name="Turgeon B."/>
            <person name="Goodwin S."/>
            <person name="Spatafora J."/>
            <person name="Crous P."/>
            <person name="Grigoriev I."/>
        </authorList>
    </citation>
    <scope>NUCLEOTIDE SEQUENCE</scope>
    <source>
        <strain evidence="1">CBS 175.79</strain>
    </source>
</reference>
<evidence type="ECO:0000313" key="2">
    <source>
        <dbReference type="Proteomes" id="UP000799778"/>
    </source>
</evidence>
<name>A0A6A5XIK3_9PLEO</name>